<dbReference type="Gene3D" id="3.90.1590.10">
    <property type="entry name" value="glutathione-dependent formaldehyde- activating enzyme (gfa)"/>
    <property type="match status" value="1"/>
</dbReference>
<dbReference type="PANTHER" id="PTHR33337:SF40">
    <property type="entry name" value="CENP-V_GFA DOMAIN-CONTAINING PROTEIN-RELATED"/>
    <property type="match status" value="1"/>
</dbReference>
<dbReference type="SUPFAM" id="SSF51316">
    <property type="entry name" value="Mss4-like"/>
    <property type="match status" value="1"/>
</dbReference>
<dbReference type="OrthoDB" id="9786619at2"/>
<dbReference type="RefSeq" id="WP_134837128.1">
    <property type="nucleotide sequence ID" value="NZ_SATR01000046.1"/>
</dbReference>
<name>A0A4Y8WBH2_9VIBR</name>
<sequence length="137" mass="15117">MSEEFKGSCLCGNVRFSVHGFHNKAANCHCSMCRKFHGAAFGTLVGVQGLRWLSGKDELKEFVASNGTTRTFCSHCGSSIGFRVKGEPLENIELAISTFDDNIPVNIDAQIYTDYKANWCELQPEIIAYPEGRTSNS</sequence>
<dbReference type="InterPro" id="IPR006913">
    <property type="entry name" value="CENP-V/GFA"/>
</dbReference>
<dbReference type="PROSITE" id="PS51891">
    <property type="entry name" value="CENP_V_GFA"/>
    <property type="match status" value="1"/>
</dbReference>
<dbReference type="GO" id="GO:0046872">
    <property type="term" value="F:metal ion binding"/>
    <property type="evidence" value="ECO:0007669"/>
    <property type="project" value="UniProtKB-KW"/>
</dbReference>
<comment type="caution">
    <text evidence="6">The sequence shown here is derived from an EMBL/GenBank/DDBJ whole genome shotgun (WGS) entry which is preliminary data.</text>
</comment>
<dbReference type="EMBL" id="SATR01000046">
    <property type="protein sequence ID" value="TFH89748.1"/>
    <property type="molecule type" value="Genomic_DNA"/>
</dbReference>
<keyword evidence="4" id="KW-0456">Lyase</keyword>
<dbReference type="PANTHER" id="PTHR33337">
    <property type="entry name" value="GFA DOMAIN-CONTAINING PROTEIN"/>
    <property type="match status" value="1"/>
</dbReference>
<keyword evidence="7" id="KW-1185">Reference proteome</keyword>
<dbReference type="Proteomes" id="UP000297753">
    <property type="component" value="Unassembled WGS sequence"/>
</dbReference>
<organism evidence="6 7">
    <name type="scientific">Vibrio ouci</name>
    <dbReference type="NCBI Taxonomy" id="2499078"/>
    <lineage>
        <taxon>Bacteria</taxon>
        <taxon>Pseudomonadati</taxon>
        <taxon>Pseudomonadota</taxon>
        <taxon>Gammaproteobacteria</taxon>
        <taxon>Vibrionales</taxon>
        <taxon>Vibrionaceae</taxon>
        <taxon>Vibrio</taxon>
    </lineage>
</organism>
<evidence type="ECO:0000256" key="3">
    <source>
        <dbReference type="ARBA" id="ARBA00022833"/>
    </source>
</evidence>
<dbReference type="AlphaFoldDB" id="A0A4Y8WBH2"/>
<reference evidence="6 7" key="1">
    <citation type="submission" date="2019-01" db="EMBL/GenBank/DDBJ databases">
        <title>Vibrio BEI176 sp. nov, a marine bacterium isolated from China: eastern marignal seas.</title>
        <authorList>
            <person name="Li B."/>
        </authorList>
    </citation>
    <scope>NUCLEOTIDE SEQUENCE [LARGE SCALE GENOMIC DNA]</scope>
    <source>
        <strain evidence="6 7">BEI176</strain>
    </source>
</reference>
<proteinExistence type="inferred from homology"/>
<dbReference type="Pfam" id="PF04828">
    <property type="entry name" value="GFA"/>
    <property type="match status" value="1"/>
</dbReference>
<protein>
    <submittedName>
        <fullName evidence="6">GFA family protein</fullName>
    </submittedName>
</protein>
<evidence type="ECO:0000259" key="5">
    <source>
        <dbReference type="PROSITE" id="PS51891"/>
    </source>
</evidence>
<dbReference type="InterPro" id="IPR011057">
    <property type="entry name" value="Mss4-like_sf"/>
</dbReference>
<evidence type="ECO:0000256" key="4">
    <source>
        <dbReference type="ARBA" id="ARBA00023239"/>
    </source>
</evidence>
<evidence type="ECO:0000256" key="1">
    <source>
        <dbReference type="ARBA" id="ARBA00005495"/>
    </source>
</evidence>
<accession>A0A4Y8WBH2</accession>
<evidence type="ECO:0000256" key="2">
    <source>
        <dbReference type="ARBA" id="ARBA00022723"/>
    </source>
</evidence>
<keyword evidence="2" id="KW-0479">Metal-binding</keyword>
<dbReference type="GO" id="GO:0016846">
    <property type="term" value="F:carbon-sulfur lyase activity"/>
    <property type="evidence" value="ECO:0007669"/>
    <property type="project" value="InterPro"/>
</dbReference>
<evidence type="ECO:0000313" key="7">
    <source>
        <dbReference type="Proteomes" id="UP000297753"/>
    </source>
</evidence>
<gene>
    <name evidence="6" type="ORF">ELS82_20530</name>
</gene>
<keyword evidence="3" id="KW-0862">Zinc</keyword>
<evidence type="ECO:0000313" key="6">
    <source>
        <dbReference type="EMBL" id="TFH89748.1"/>
    </source>
</evidence>
<feature type="domain" description="CENP-V/GFA" evidence="5">
    <location>
        <begin position="5"/>
        <end position="113"/>
    </location>
</feature>
<comment type="similarity">
    <text evidence="1">Belongs to the Gfa family.</text>
</comment>